<dbReference type="Proteomes" id="UP001056120">
    <property type="component" value="Linkage Group LG03"/>
</dbReference>
<comment type="caution">
    <text evidence="1">The sequence shown here is derived from an EMBL/GenBank/DDBJ whole genome shotgun (WGS) entry which is preliminary data.</text>
</comment>
<evidence type="ECO:0000313" key="1">
    <source>
        <dbReference type="EMBL" id="KAI3821192.1"/>
    </source>
</evidence>
<accession>A0ACB9JM31</accession>
<dbReference type="EMBL" id="CM042020">
    <property type="protein sequence ID" value="KAI3821192.1"/>
    <property type="molecule type" value="Genomic_DNA"/>
</dbReference>
<evidence type="ECO:0000313" key="2">
    <source>
        <dbReference type="Proteomes" id="UP001056120"/>
    </source>
</evidence>
<name>A0ACB9JM31_9ASTR</name>
<keyword evidence="2" id="KW-1185">Reference proteome</keyword>
<sequence length="130" mass="14487">MGEPEKEVSDAKRIKLDEEGNGIGKEKKEGDQKQTKENAKPEPPKDYIHVRGRRGQAADSHSLVERTRASMLNTMNHLDPLAQPFYVMAHDGRGNPLTAMMHRGPNMKSSQIDGFGEASEFWGNDLQSVV</sequence>
<organism evidence="1 2">
    <name type="scientific">Smallanthus sonchifolius</name>
    <dbReference type="NCBI Taxonomy" id="185202"/>
    <lineage>
        <taxon>Eukaryota</taxon>
        <taxon>Viridiplantae</taxon>
        <taxon>Streptophyta</taxon>
        <taxon>Embryophyta</taxon>
        <taxon>Tracheophyta</taxon>
        <taxon>Spermatophyta</taxon>
        <taxon>Magnoliopsida</taxon>
        <taxon>eudicotyledons</taxon>
        <taxon>Gunneridae</taxon>
        <taxon>Pentapetalae</taxon>
        <taxon>asterids</taxon>
        <taxon>campanulids</taxon>
        <taxon>Asterales</taxon>
        <taxon>Asteraceae</taxon>
        <taxon>Asteroideae</taxon>
        <taxon>Heliantheae alliance</taxon>
        <taxon>Millerieae</taxon>
        <taxon>Smallanthus</taxon>
    </lineage>
</organism>
<reference evidence="2" key="1">
    <citation type="journal article" date="2022" name="Mol. Ecol. Resour.">
        <title>The genomes of chicory, endive, great burdock and yacon provide insights into Asteraceae palaeo-polyploidization history and plant inulin production.</title>
        <authorList>
            <person name="Fan W."/>
            <person name="Wang S."/>
            <person name="Wang H."/>
            <person name="Wang A."/>
            <person name="Jiang F."/>
            <person name="Liu H."/>
            <person name="Zhao H."/>
            <person name="Xu D."/>
            <person name="Zhang Y."/>
        </authorList>
    </citation>
    <scope>NUCLEOTIDE SEQUENCE [LARGE SCALE GENOMIC DNA]</scope>
    <source>
        <strain evidence="2">cv. Yunnan</strain>
    </source>
</reference>
<reference evidence="1 2" key="2">
    <citation type="journal article" date="2022" name="Mol. Ecol. Resour.">
        <title>The genomes of chicory, endive, great burdock and yacon provide insights into Asteraceae paleo-polyploidization history and plant inulin production.</title>
        <authorList>
            <person name="Fan W."/>
            <person name="Wang S."/>
            <person name="Wang H."/>
            <person name="Wang A."/>
            <person name="Jiang F."/>
            <person name="Liu H."/>
            <person name="Zhao H."/>
            <person name="Xu D."/>
            <person name="Zhang Y."/>
        </authorList>
    </citation>
    <scope>NUCLEOTIDE SEQUENCE [LARGE SCALE GENOMIC DNA]</scope>
    <source>
        <strain evidence="2">cv. Yunnan</strain>
        <tissue evidence="1">Leaves</tissue>
    </source>
</reference>
<protein>
    <submittedName>
        <fullName evidence="1">Uncharacterized protein</fullName>
    </submittedName>
</protein>
<gene>
    <name evidence="1" type="ORF">L1987_08751</name>
</gene>
<proteinExistence type="predicted"/>